<feature type="domain" description="Radical SAM core" evidence="6">
    <location>
        <begin position="64"/>
        <end position="269"/>
    </location>
</feature>
<dbReference type="AlphaFoldDB" id="A0AB39SI11"/>
<dbReference type="Pfam" id="PF04055">
    <property type="entry name" value="Radical_SAM"/>
    <property type="match status" value="1"/>
</dbReference>
<dbReference type="PROSITE" id="PS51918">
    <property type="entry name" value="RADICAL_SAM"/>
    <property type="match status" value="1"/>
</dbReference>
<keyword evidence="3" id="KW-0408">Iron</keyword>
<evidence type="ECO:0000259" key="6">
    <source>
        <dbReference type="PROSITE" id="PS51918"/>
    </source>
</evidence>
<keyword evidence="1" id="KW-0949">S-adenosyl-L-methionine</keyword>
<accession>A0AB39SI11</accession>
<dbReference type="InterPro" id="IPR023885">
    <property type="entry name" value="4Fe4S-binding_SPASM_dom"/>
</dbReference>
<evidence type="ECO:0000256" key="1">
    <source>
        <dbReference type="ARBA" id="ARBA00022691"/>
    </source>
</evidence>
<dbReference type="InterPro" id="IPR013785">
    <property type="entry name" value="Aldolase_TIM"/>
</dbReference>
<evidence type="ECO:0000256" key="5">
    <source>
        <dbReference type="SAM" id="MobiDB-lite"/>
    </source>
</evidence>
<dbReference type="NCBIfam" id="TIGR04085">
    <property type="entry name" value="rSAM_more_4Fe4S"/>
    <property type="match status" value="1"/>
</dbReference>
<organism evidence="7">
    <name type="scientific">Streptomyces sp. R35</name>
    <dbReference type="NCBI Taxonomy" id="3238630"/>
    <lineage>
        <taxon>Bacteria</taxon>
        <taxon>Bacillati</taxon>
        <taxon>Actinomycetota</taxon>
        <taxon>Actinomycetes</taxon>
        <taxon>Kitasatosporales</taxon>
        <taxon>Streptomycetaceae</taxon>
        <taxon>Streptomyces</taxon>
    </lineage>
</organism>
<feature type="compositionally biased region" description="Polar residues" evidence="5">
    <location>
        <begin position="429"/>
        <end position="444"/>
    </location>
</feature>
<feature type="region of interest" description="Disordered" evidence="5">
    <location>
        <begin position="429"/>
        <end position="459"/>
    </location>
</feature>
<evidence type="ECO:0000256" key="2">
    <source>
        <dbReference type="ARBA" id="ARBA00022723"/>
    </source>
</evidence>
<dbReference type="GO" id="GO:0003824">
    <property type="term" value="F:catalytic activity"/>
    <property type="evidence" value="ECO:0007669"/>
    <property type="project" value="InterPro"/>
</dbReference>
<dbReference type="SFLD" id="SFLDS00029">
    <property type="entry name" value="Radical_SAM"/>
    <property type="match status" value="1"/>
</dbReference>
<dbReference type="RefSeq" id="WP_369263768.1">
    <property type="nucleotide sequence ID" value="NZ_CP163440.1"/>
</dbReference>
<dbReference type="SFLD" id="SFLDG01386">
    <property type="entry name" value="main_SPASM_domain-containing"/>
    <property type="match status" value="1"/>
</dbReference>
<keyword evidence="4" id="KW-0411">Iron-sulfur</keyword>
<reference evidence="7" key="1">
    <citation type="submission" date="2024-07" db="EMBL/GenBank/DDBJ databases">
        <authorList>
            <person name="Yu S.T."/>
        </authorList>
    </citation>
    <scope>NUCLEOTIDE SEQUENCE</scope>
    <source>
        <strain evidence="7">R35</strain>
    </source>
</reference>
<evidence type="ECO:0000313" key="7">
    <source>
        <dbReference type="EMBL" id="XDQ66796.1"/>
    </source>
</evidence>
<evidence type="ECO:0000256" key="4">
    <source>
        <dbReference type="ARBA" id="ARBA00023014"/>
    </source>
</evidence>
<dbReference type="CDD" id="cd01335">
    <property type="entry name" value="Radical_SAM"/>
    <property type="match status" value="1"/>
</dbReference>
<gene>
    <name evidence="7" type="ORF">AB5J50_41450</name>
</gene>
<dbReference type="GO" id="GO:0046872">
    <property type="term" value="F:metal ion binding"/>
    <property type="evidence" value="ECO:0007669"/>
    <property type="project" value="UniProtKB-KW"/>
</dbReference>
<dbReference type="GO" id="GO:0051536">
    <property type="term" value="F:iron-sulfur cluster binding"/>
    <property type="evidence" value="ECO:0007669"/>
    <property type="project" value="UniProtKB-KW"/>
</dbReference>
<dbReference type="PANTHER" id="PTHR11228:SF7">
    <property type="entry name" value="PQQA PEPTIDE CYCLASE"/>
    <property type="match status" value="1"/>
</dbReference>
<dbReference type="InterPro" id="IPR050377">
    <property type="entry name" value="Radical_SAM_PqqE_MftC-like"/>
</dbReference>
<dbReference type="Gene3D" id="3.20.20.70">
    <property type="entry name" value="Aldolase class I"/>
    <property type="match status" value="1"/>
</dbReference>
<proteinExistence type="predicted"/>
<evidence type="ECO:0000256" key="3">
    <source>
        <dbReference type="ARBA" id="ARBA00023004"/>
    </source>
</evidence>
<name>A0AB39SI11_9ACTN</name>
<dbReference type="SFLD" id="SFLDG01067">
    <property type="entry name" value="SPASM/twitch_domain_containing"/>
    <property type="match status" value="1"/>
</dbReference>
<keyword evidence="2" id="KW-0479">Metal-binding</keyword>
<sequence length="459" mass="51761">MQKIPFQVNEGGIVALLPNGHVEFLAASARELIERHNSGRAVATAELMAHALADPLVTLDRFHLPAPAIAFVETTNLCNLRCRHCYADSALKRPDEISTHRVKQLLDDFAEMGVLQVFLTGGEIFSHRDAVEIIQHARSKPFSTQIFTNGLLVTEEKLARIPAGQSFFISFDTADPERTVRGRMDFPKLQHAFEMMRKHGHVFRTAISVHRDNIQDAEEIFEWCAERGYPRPQWLETHPVGRALLHPDMLLRPEDVDEVFEVYQRCMDRYSTEPDQEPTETPTGPARRAADEIRGVDTIQFCQRLERAVGQEKCGRSVVYVNSRGDVYPCSNCMSGQLYKAGNTTEKPFAEIWEHGFDEFRDIRFSDHSVCGSCPVAAEDIWCQFRCPPLAKNITGDPKGCGATEYLQEFTLRSGRYWRARKQRNVRLTLTPRQSASAGPQGSTPADAPGPIRLPLPTK</sequence>
<dbReference type="InterPro" id="IPR007197">
    <property type="entry name" value="rSAM"/>
</dbReference>
<protein>
    <submittedName>
        <fullName evidence="7">Radical SAM/SPASM domain-containing protein</fullName>
    </submittedName>
</protein>
<dbReference type="SUPFAM" id="SSF102114">
    <property type="entry name" value="Radical SAM enzymes"/>
    <property type="match status" value="1"/>
</dbReference>
<dbReference type="InterPro" id="IPR058240">
    <property type="entry name" value="rSAM_sf"/>
</dbReference>
<dbReference type="PANTHER" id="PTHR11228">
    <property type="entry name" value="RADICAL SAM DOMAIN PROTEIN"/>
    <property type="match status" value="1"/>
</dbReference>
<dbReference type="Pfam" id="PF13186">
    <property type="entry name" value="SPASM"/>
    <property type="match status" value="1"/>
</dbReference>
<dbReference type="EMBL" id="CP163440">
    <property type="protein sequence ID" value="XDQ66796.1"/>
    <property type="molecule type" value="Genomic_DNA"/>
</dbReference>